<keyword evidence="1" id="KW-0812">Transmembrane</keyword>
<comment type="caution">
    <text evidence="2">The sequence shown here is derived from an EMBL/GenBank/DDBJ whole genome shotgun (WGS) entry which is preliminary data.</text>
</comment>
<evidence type="ECO:0000256" key="1">
    <source>
        <dbReference type="SAM" id="Phobius"/>
    </source>
</evidence>
<gene>
    <name evidence="2" type="ORF">CJP73_08885</name>
</gene>
<dbReference type="RefSeq" id="WP_119516195.1">
    <property type="nucleotide sequence ID" value="NZ_NQYH01000006.1"/>
</dbReference>
<sequence>MQKPVEWQIRTPFWVWFITVSVLLLVSSILVFQSFVLFLSATLATFLCCRRHIVHSLFARGSLRFDNGGWFYVAQHGSERQVLLKRVWPNAFWTTLRFTQEASGANQIMELTVWKSRVPEQAWRALGMLVAQHIAAAGGVRERA</sequence>
<keyword evidence="1" id="KW-0472">Membrane</keyword>
<accession>A0A3A1YUN3</accession>
<dbReference type="Proteomes" id="UP000266206">
    <property type="component" value="Unassembled WGS sequence"/>
</dbReference>
<name>A0A3A1YUN3_9BURK</name>
<dbReference type="EMBL" id="NQYH01000006">
    <property type="protein sequence ID" value="RIY40898.1"/>
    <property type="molecule type" value="Genomic_DNA"/>
</dbReference>
<dbReference type="AlphaFoldDB" id="A0A3A1YUN3"/>
<evidence type="ECO:0000313" key="2">
    <source>
        <dbReference type="EMBL" id="RIY40898.1"/>
    </source>
</evidence>
<evidence type="ECO:0000313" key="3">
    <source>
        <dbReference type="Proteomes" id="UP000266206"/>
    </source>
</evidence>
<feature type="transmembrane region" description="Helical" evidence="1">
    <location>
        <begin position="14"/>
        <end position="47"/>
    </location>
</feature>
<evidence type="ECO:0008006" key="4">
    <source>
        <dbReference type="Google" id="ProtNLM"/>
    </source>
</evidence>
<keyword evidence="1" id="KW-1133">Transmembrane helix</keyword>
<protein>
    <recommendedName>
        <fullName evidence="4">Toxin CptA</fullName>
    </recommendedName>
</protein>
<organism evidence="2 3">
    <name type="scientific">Neopusillimonas maritima</name>
    <dbReference type="NCBI Taxonomy" id="2026239"/>
    <lineage>
        <taxon>Bacteria</taxon>
        <taxon>Pseudomonadati</taxon>
        <taxon>Pseudomonadota</taxon>
        <taxon>Betaproteobacteria</taxon>
        <taxon>Burkholderiales</taxon>
        <taxon>Alcaligenaceae</taxon>
        <taxon>Neopusillimonas</taxon>
    </lineage>
</organism>
<reference evidence="2 3" key="1">
    <citation type="submission" date="2017-08" db="EMBL/GenBank/DDBJ databases">
        <title>Pusillimonas indicus sp. nov., a member of the family Alcaligenaceae isolated from surface seawater.</title>
        <authorList>
            <person name="Li J."/>
        </authorList>
    </citation>
    <scope>NUCLEOTIDE SEQUENCE [LARGE SCALE GENOMIC DNA]</scope>
    <source>
        <strain evidence="2 3">L52-1-41</strain>
    </source>
</reference>
<proteinExistence type="predicted"/>